<evidence type="ECO:0000313" key="2">
    <source>
        <dbReference type="Proteomes" id="UP001431221"/>
    </source>
</evidence>
<name>A0ABT0H2L2_9HYPH</name>
<proteinExistence type="predicted"/>
<dbReference type="EMBL" id="JALNMJ010000034">
    <property type="protein sequence ID" value="MCK7615920.1"/>
    <property type="molecule type" value="Genomic_DNA"/>
</dbReference>
<keyword evidence="2" id="KW-1185">Reference proteome</keyword>
<sequence length="95" mass="10686">MARFPYHQRNVVELGKLIAKAALDESYRTTLHENPASELSGIGLPRQTTELIEFQVVDGKQHHNAVALPYRLNQSKLDNRNAEYLSGLSKLLSVN</sequence>
<reference evidence="1" key="1">
    <citation type="submission" date="2022-04" db="EMBL/GenBank/DDBJ databases">
        <title>Roseibium sp. CAU 1639 isolated from mud.</title>
        <authorList>
            <person name="Kim W."/>
        </authorList>
    </citation>
    <scope>NUCLEOTIDE SEQUENCE</scope>
    <source>
        <strain evidence="1">CAU 1639</strain>
    </source>
</reference>
<protein>
    <submittedName>
        <fullName evidence="1">Uncharacterized protein</fullName>
    </submittedName>
</protein>
<comment type="caution">
    <text evidence="1">The sequence shown here is derived from an EMBL/GenBank/DDBJ whole genome shotgun (WGS) entry which is preliminary data.</text>
</comment>
<accession>A0ABT0H2L2</accession>
<dbReference type="SUPFAM" id="SSF56209">
    <property type="entry name" value="Nitrile hydratase alpha chain"/>
    <property type="match status" value="1"/>
</dbReference>
<organism evidence="1 2">
    <name type="scientific">Roseibium sediminicola</name>
    <dbReference type="NCBI Taxonomy" id="2933272"/>
    <lineage>
        <taxon>Bacteria</taxon>
        <taxon>Pseudomonadati</taxon>
        <taxon>Pseudomonadota</taxon>
        <taxon>Alphaproteobacteria</taxon>
        <taxon>Hyphomicrobiales</taxon>
        <taxon>Stappiaceae</taxon>
        <taxon>Roseibium</taxon>
    </lineage>
</organism>
<dbReference type="Proteomes" id="UP001431221">
    <property type="component" value="Unassembled WGS sequence"/>
</dbReference>
<evidence type="ECO:0000313" key="1">
    <source>
        <dbReference type="EMBL" id="MCK7615920.1"/>
    </source>
</evidence>
<gene>
    <name evidence="1" type="ORF">M0H32_27500</name>
</gene>
<dbReference type="RefSeq" id="WP_248159810.1">
    <property type="nucleotide sequence ID" value="NZ_JALNMJ010000034.1"/>
</dbReference>
<dbReference type="InterPro" id="IPR036648">
    <property type="entry name" value="CN_Hdrase_a/SCN_Hdrase_g_sf"/>
</dbReference>